<dbReference type="InterPro" id="IPR012312">
    <property type="entry name" value="Hemerythrin-like"/>
</dbReference>
<dbReference type="SMART" id="SM00267">
    <property type="entry name" value="GGDEF"/>
    <property type="match status" value="1"/>
</dbReference>
<dbReference type="Gene3D" id="3.20.20.450">
    <property type="entry name" value="EAL domain"/>
    <property type="match status" value="1"/>
</dbReference>
<dbReference type="PROSITE" id="PS50113">
    <property type="entry name" value="PAC"/>
    <property type="match status" value="2"/>
</dbReference>
<dbReference type="CDD" id="cd00130">
    <property type="entry name" value="PAS"/>
    <property type="match status" value="3"/>
</dbReference>
<dbReference type="EMBL" id="CP019070">
    <property type="protein sequence ID" value="APW66000.1"/>
    <property type="molecule type" value="Genomic_DNA"/>
</dbReference>
<evidence type="ECO:0000256" key="2">
    <source>
        <dbReference type="ARBA" id="ARBA00022723"/>
    </source>
</evidence>
<dbReference type="InterPro" id="IPR000014">
    <property type="entry name" value="PAS"/>
</dbReference>
<dbReference type="Pfam" id="PF13426">
    <property type="entry name" value="PAS_9"/>
    <property type="match status" value="1"/>
</dbReference>
<sequence>MQNIDIFPWDNHFNTGIEIIDNQHRKLVIILNRLATMLAYQSTNDKLNDILDELIEYTVYHFETEESIWHKHMDDDSTKVEHEAIHQKFIDTILELKQQQNIKPLHELADSTLKFLAKWLASHILESDRYMSHVVFGLEEGLNIDDAKKYAKDKMSGSSKILIEIILSIYSTLSENTLHLMREIKNHAIYENKISSQDKYQELLIELSTSFINLPIEQIDDAIEDALGKMSSFVGVDRAYIFDYDFVNKTSSNIYEWCEKDIQPQIQELKNIPIAFMKNWLEIHSKGEHILIQDVLALPEGPIRDILVPQDIKSLVTFPLMEKNVCKGFVGFDAVKKQHIFTEIEISLLHLFSELLVNVSQRKKTQESLSHERGFLKTLIQAIPDLVWLKDTDGIYMACNNRFEDFFGAKESEIVGKSDYDFIEKSLADLFRKNDKKVIESGKASVNEEQVPFAIDGHKEILHTTKVPIYDANRNIIGVLGVGRDITDLKHTQKELETKEHYQRALLDNFPFLVWLKDDNGRFLAVNKPFWNACNISSSDYIIGKTDYDIWPKELAELYSKDDKKVLNSKKPMNVEEQVQSKEDILWMETYKSPVTLDGNIIGSVGFSRDITEKKELEKNLIMERDRFERYLQTVEAIIISMDKSGKIILINRKGCDLLEYSEEELIGKQWFDVCLPQPIGMEEVYPVFLDIMVGNMKGAEYFENIVKSKSGKEYLIAWHNTYLRDDKGLIIGTLSAGENITIRRKDEDKLRLAASVFSNSREGIIITSRDNKILRVNNAVEGITGYSKEELIGKNPKVLSSGKYSKTFYSVMWEAINTQGYWSGEVSNRNKNGTVYIEFLTISAVKDSENNISNYVALFSDITSTKEQQKRLEYIAHYDALTGLPNRVLFSDRLNQAMAQTRRNKSMLAVVYIDLDGFKEINDLYGHDHGDILLSTISSRMNEVTRDGDTISRIGGDEFVSVLIGLQKQEECIPMLKRLLRTSSEAVHHNGLTMNVSASIGVSFFSYKDNIDADQLIRYSDQAMYQAKILGKNRFHIFDSIEDANIRTHHEKIENIKNALYNNEFVLYYQPKVNMKTGETVGMEALIRWEDPLYGIKTPEEFLPIVDGHTLSIEIGEWVLEEAIKHIEEWKNLGFNFIVSINIGAMHLLQGNVLEYIKTLLLKYPKVNPSDFKLEILETSALEDITHVIQVMKDCKQLGILFSLDDFGTGYSSLTYLKRLPASELKIDRSFVRDMLHDTDDLIILNGIINLANTFQRDVIAEGVESIEQGFLLLRMGCEIAQGYVIAKPMPMNEIINWIKEFKVNEKWLNCQVMNRDDTSVLYALVEHNEWMNKFNLFIQEKTSNIPEQDHIKCKLNQWLLAMDKSSIIESHKLNTLKILHKELYEKANIIIESNNLNHLNNDIEEVRKIHKKMLNILEEI</sequence>
<comment type="similarity">
    <text evidence="1">Belongs to the hemerythrin family.</text>
</comment>
<dbReference type="InterPro" id="IPR013656">
    <property type="entry name" value="PAS_4"/>
</dbReference>
<dbReference type="Pfam" id="PF00563">
    <property type="entry name" value="EAL"/>
    <property type="match status" value="1"/>
</dbReference>
<keyword evidence="2" id="KW-0479">Metal-binding</keyword>
<dbReference type="Proteomes" id="UP000186074">
    <property type="component" value="Chromosome"/>
</dbReference>
<dbReference type="STRING" id="1850254.LPB137_09090"/>
<dbReference type="InterPro" id="IPR029787">
    <property type="entry name" value="Nucleotide_cyclase"/>
</dbReference>
<evidence type="ECO:0000259" key="4">
    <source>
        <dbReference type="PROSITE" id="PS50112"/>
    </source>
</evidence>
<dbReference type="RefSeq" id="WP_076087264.1">
    <property type="nucleotide sequence ID" value="NZ_CP019070.1"/>
</dbReference>
<organism evidence="8 9">
    <name type="scientific">Poseidonibacter parvus</name>
    <dbReference type="NCBI Taxonomy" id="1850254"/>
    <lineage>
        <taxon>Bacteria</taxon>
        <taxon>Pseudomonadati</taxon>
        <taxon>Campylobacterota</taxon>
        <taxon>Epsilonproteobacteria</taxon>
        <taxon>Campylobacterales</taxon>
        <taxon>Arcobacteraceae</taxon>
        <taxon>Poseidonibacter</taxon>
    </lineage>
</organism>
<dbReference type="InterPro" id="IPR012827">
    <property type="entry name" value="Hemerythrin_metal-bd"/>
</dbReference>
<dbReference type="CDD" id="cd01948">
    <property type="entry name" value="EAL"/>
    <property type="match status" value="1"/>
</dbReference>
<dbReference type="Gene3D" id="1.20.120.50">
    <property type="entry name" value="Hemerythrin-like"/>
    <property type="match status" value="1"/>
</dbReference>
<dbReference type="InterPro" id="IPR001610">
    <property type="entry name" value="PAC"/>
</dbReference>
<reference evidence="8 9" key="1">
    <citation type="submission" date="2017-01" db="EMBL/GenBank/DDBJ databases">
        <title>Genome sequencing of Arcobacter sp. LPB0137.</title>
        <authorList>
            <person name="Lee G.-W."/>
            <person name="Yi H."/>
        </authorList>
    </citation>
    <scope>NUCLEOTIDE SEQUENCE [LARGE SCALE GENOMIC DNA]</scope>
    <source>
        <strain evidence="8 9">LPB0137</strain>
    </source>
</reference>
<dbReference type="Pfam" id="PF08448">
    <property type="entry name" value="PAS_4"/>
    <property type="match status" value="2"/>
</dbReference>
<dbReference type="CDD" id="cd01949">
    <property type="entry name" value="GGDEF"/>
    <property type="match status" value="1"/>
</dbReference>
<evidence type="ECO:0000259" key="6">
    <source>
        <dbReference type="PROSITE" id="PS50883"/>
    </source>
</evidence>
<dbReference type="InterPro" id="IPR013767">
    <property type="entry name" value="PAS_fold"/>
</dbReference>
<dbReference type="SMART" id="SM00052">
    <property type="entry name" value="EAL"/>
    <property type="match status" value="1"/>
</dbReference>
<feature type="domain" description="PAS" evidence="4">
    <location>
        <begin position="747"/>
        <end position="796"/>
    </location>
</feature>
<dbReference type="Gene3D" id="3.30.450.40">
    <property type="match status" value="1"/>
</dbReference>
<dbReference type="InterPro" id="IPR029016">
    <property type="entry name" value="GAF-like_dom_sf"/>
</dbReference>
<dbReference type="Pfam" id="PF00989">
    <property type="entry name" value="PAS"/>
    <property type="match status" value="1"/>
</dbReference>
<dbReference type="InterPro" id="IPR000700">
    <property type="entry name" value="PAS-assoc_C"/>
</dbReference>
<dbReference type="KEGG" id="alp:LPB137_09090"/>
<dbReference type="InterPro" id="IPR043128">
    <property type="entry name" value="Rev_trsase/Diguanyl_cyclase"/>
</dbReference>
<name>A0A1P8KN45_9BACT</name>
<feature type="domain" description="EAL" evidence="6">
    <location>
        <begin position="1050"/>
        <end position="1304"/>
    </location>
</feature>
<evidence type="ECO:0000313" key="8">
    <source>
        <dbReference type="EMBL" id="APW66000.1"/>
    </source>
</evidence>
<dbReference type="GO" id="GO:0003824">
    <property type="term" value="F:catalytic activity"/>
    <property type="evidence" value="ECO:0007669"/>
    <property type="project" value="UniProtKB-ARBA"/>
</dbReference>
<dbReference type="FunFam" id="3.30.70.270:FF:000001">
    <property type="entry name" value="Diguanylate cyclase domain protein"/>
    <property type="match status" value="1"/>
</dbReference>
<dbReference type="SUPFAM" id="SSF55785">
    <property type="entry name" value="PYP-like sensor domain (PAS domain)"/>
    <property type="match status" value="4"/>
</dbReference>
<dbReference type="GO" id="GO:0006355">
    <property type="term" value="P:regulation of DNA-templated transcription"/>
    <property type="evidence" value="ECO:0007669"/>
    <property type="project" value="InterPro"/>
</dbReference>
<dbReference type="InterPro" id="IPR000160">
    <property type="entry name" value="GGDEF_dom"/>
</dbReference>
<dbReference type="NCBIfam" id="TIGR02481">
    <property type="entry name" value="hemeryth_dom"/>
    <property type="match status" value="1"/>
</dbReference>
<dbReference type="InterPro" id="IPR035938">
    <property type="entry name" value="Hemerythrin-like_sf"/>
</dbReference>
<feature type="domain" description="GGDEF" evidence="7">
    <location>
        <begin position="907"/>
        <end position="1041"/>
    </location>
</feature>
<evidence type="ECO:0000313" key="9">
    <source>
        <dbReference type="Proteomes" id="UP000186074"/>
    </source>
</evidence>
<dbReference type="NCBIfam" id="TIGR00254">
    <property type="entry name" value="GGDEF"/>
    <property type="match status" value="1"/>
</dbReference>
<dbReference type="NCBIfam" id="NF033749">
    <property type="entry name" value="bact_hemeryth"/>
    <property type="match status" value="1"/>
</dbReference>
<dbReference type="InterPro" id="IPR035919">
    <property type="entry name" value="EAL_sf"/>
</dbReference>
<dbReference type="PROSITE" id="PS50883">
    <property type="entry name" value="EAL"/>
    <property type="match status" value="1"/>
</dbReference>
<feature type="domain" description="PAC" evidence="5">
    <location>
        <begin position="823"/>
        <end position="875"/>
    </location>
</feature>
<feature type="domain" description="PAS" evidence="4">
    <location>
        <begin position="372"/>
        <end position="442"/>
    </location>
</feature>
<dbReference type="SUPFAM" id="SSF55781">
    <property type="entry name" value="GAF domain-like"/>
    <property type="match status" value="1"/>
</dbReference>
<evidence type="ECO:0008006" key="10">
    <source>
        <dbReference type="Google" id="ProtNLM"/>
    </source>
</evidence>
<dbReference type="SMART" id="SM00091">
    <property type="entry name" value="PAS"/>
    <property type="match status" value="4"/>
</dbReference>
<dbReference type="SUPFAM" id="SSF55073">
    <property type="entry name" value="Nucleotide cyclase"/>
    <property type="match status" value="1"/>
</dbReference>
<evidence type="ECO:0000256" key="1">
    <source>
        <dbReference type="ARBA" id="ARBA00010587"/>
    </source>
</evidence>
<dbReference type="OrthoDB" id="5372181at2"/>
<dbReference type="SUPFAM" id="SSF141868">
    <property type="entry name" value="EAL domain-like"/>
    <property type="match status" value="1"/>
</dbReference>
<dbReference type="SMART" id="SM00086">
    <property type="entry name" value="PAC"/>
    <property type="match status" value="4"/>
</dbReference>
<dbReference type="Gene3D" id="1.20.120.30">
    <property type="entry name" value="Aspartate receptor, ligand-binding domain"/>
    <property type="match status" value="1"/>
</dbReference>
<accession>A0A1P8KN45</accession>
<dbReference type="PROSITE" id="PS50887">
    <property type="entry name" value="GGDEF"/>
    <property type="match status" value="1"/>
</dbReference>
<dbReference type="CDD" id="cd12107">
    <property type="entry name" value="Hemerythrin"/>
    <property type="match status" value="1"/>
</dbReference>
<dbReference type="Gene3D" id="3.30.450.20">
    <property type="entry name" value="PAS domain"/>
    <property type="match status" value="4"/>
</dbReference>
<dbReference type="InterPro" id="IPR052155">
    <property type="entry name" value="Biofilm_reg_signaling"/>
</dbReference>
<dbReference type="PANTHER" id="PTHR44757">
    <property type="entry name" value="DIGUANYLATE CYCLASE DGCP"/>
    <property type="match status" value="1"/>
</dbReference>
<evidence type="ECO:0000259" key="7">
    <source>
        <dbReference type="PROSITE" id="PS50887"/>
    </source>
</evidence>
<dbReference type="Pfam" id="PF00990">
    <property type="entry name" value="GGDEF"/>
    <property type="match status" value="1"/>
</dbReference>
<evidence type="ECO:0000256" key="3">
    <source>
        <dbReference type="ARBA" id="ARBA00023004"/>
    </source>
</evidence>
<keyword evidence="3" id="KW-0408">Iron</keyword>
<feature type="domain" description="PAS" evidence="4">
    <location>
        <begin position="624"/>
        <end position="678"/>
    </location>
</feature>
<keyword evidence="9" id="KW-1185">Reference proteome</keyword>
<gene>
    <name evidence="8" type="ORF">LPB137_09090</name>
</gene>
<dbReference type="Pfam" id="PF01814">
    <property type="entry name" value="Hemerythrin"/>
    <property type="match status" value="1"/>
</dbReference>
<dbReference type="Gene3D" id="3.30.70.270">
    <property type="match status" value="1"/>
</dbReference>
<evidence type="ECO:0000259" key="5">
    <source>
        <dbReference type="PROSITE" id="PS50113"/>
    </source>
</evidence>
<feature type="domain" description="PAC" evidence="5">
    <location>
        <begin position="445"/>
        <end position="498"/>
    </location>
</feature>
<proteinExistence type="inferred from homology"/>
<dbReference type="PROSITE" id="PS50112">
    <property type="entry name" value="PAS"/>
    <property type="match status" value="3"/>
</dbReference>
<dbReference type="InterPro" id="IPR001633">
    <property type="entry name" value="EAL_dom"/>
</dbReference>
<dbReference type="PANTHER" id="PTHR44757:SF2">
    <property type="entry name" value="BIOFILM ARCHITECTURE MAINTENANCE PROTEIN MBAA"/>
    <property type="match status" value="1"/>
</dbReference>
<protein>
    <recommendedName>
        <fullName evidence="10">Diguanylate cyclase</fullName>
    </recommendedName>
</protein>
<dbReference type="NCBIfam" id="TIGR00229">
    <property type="entry name" value="sensory_box"/>
    <property type="match status" value="4"/>
</dbReference>
<dbReference type="GO" id="GO:0046872">
    <property type="term" value="F:metal ion binding"/>
    <property type="evidence" value="ECO:0007669"/>
    <property type="project" value="UniProtKB-KW"/>
</dbReference>
<dbReference type="InterPro" id="IPR035965">
    <property type="entry name" value="PAS-like_dom_sf"/>
</dbReference>
<dbReference type="SUPFAM" id="SSF47188">
    <property type="entry name" value="Hemerythrin-like"/>
    <property type="match status" value="1"/>
</dbReference>